<protein>
    <submittedName>
        <fullName evidence="2">Uncharacterized protein</fullName>
    </submittedName>
</protein>
<reference evidence="3" key="1">
    <citation type="submission" date="2016-04" db="EMBL/GenBank/DDBJ databases">
        <authorList>
            <person name="Guldener U."/>
            <person name="Guldener U."/>
        </authorList>
    </citation>
    <scope>NUCLEOTIDE SEQUENCE [LARGE SCALE GENOMIC DNA]</scope>
    <source>
        <strain evidence="3">UB2112</strain>
    </source>
</reference>
<proteinExistence type="predicted"/>
<evidence type="ECO:0000313" key="3">
    <source>
        <dbReference type="Proteomes" id="UP000179920"/>
    </source>
</evidence>
<feature type="region of interest" description="Disordered" evidence="1">
    <location>
        <begin position="1"/>
        <end position="20"/>
    </location>
</feature>
<dbReference type="EMBL" id="LT558119">
    <property type="protein sequence ID" value="SAM78142.1"/>
    <property type="molecule type" value="Genomic_DNA"/>
</dbReference>
<name>A0A1K0G028_9BASI</name>
<sequence length="197" mass="22477">MTEKSWVPMQSIAGGAKGDKCLPQQSKEYQEHMECSNPCTEVPESNKQVLSMFGWKAKQGGQSNSHIYQQKLGIRSHKWSEKHIRSNHILVQMPSQLAITHTKVSKDPAKHWKLKHINTRYYSVRDHVQESDIRIEYVGTTNNLADILTKPLRGVETSRLAQVMGLEMPVKVELKICWNNQYAGKLSGQQTNGLHAW</sequence>
<evidence type="ECO:0000313" key="2">
    <source>
        <dbReference type="EMBL" id="SAM78142.1"/>
    </source>
</evidence>
<organism evidence="2 3">
    <name type="scientific">Ustilago bromivora</name>
    <dbReference type="NCBI Taxonomy" id="307758"/>
    <lineage>
        <taxon>Eukaryota</taxon>
        <taxon>Fungi</taxon>
        <taxon>Dikarya</taxon>
        <taxon>Basidiomycota</taxon>
        <taxon>Ustilaginomycotina</taxon>
        <taxon>Ustilaginomycetes</taxon>
        <taxon>Ustilaginales</taxon>
        <taxon>Ustilaginaceae</taxon>
        <taxon>Ustilago</taxon>
    </lineage>
</organism>
<dbReference type="CDD" id="cd09272">
    <property type="entry name" value="RNase_HI_RT_Ty1"/>
    <property type="match status" value="1"/>
</dbReference>
<dbReference type="AlphaFoldDB" id="A0A1K0G028"/>
<dbReference type="Proteomes" id="UP000179920">
    <property type="component" value="Chromosome III"/>
</dbReference>
<evidence type="ECO:0000256" key="1">
    <source>
        <dbReference type="SAM" id="MobiDB-lite"/>
    </source>
</evidence>
<accession>A0A1K0G028</accession>
<gene>
    <name evidence="2" type="ORF">UBRO_20265</name>
</gene>